<dbReference type="PANTHER" id="PTHR23159">
    <property type="entry name" value="CENTROSOMAL PROTEIN 2"/>
    <property type="match status" value="1"/>
</dbReference>
<reference evidence="3" key="2">
    <citation type="journal article" date="2007" name="Science">
        <title>Draft genome sequence of the sexually transmitted pathogen Trichomonas vaginalis.</title>
        <authorList>
            <person name="Carlton J.M."/>
            <person name="Hirt R.P."/>
            <person name="Silva J.C."/>
            <person name="Delcher A.L."/>
            <person name="Schatz M."/>
            <person name="Zhao Q."/>
            <person name="Wortman J.R."/>
            <person name="Bidwell S.L."/>
            <person name="Alsmark U.C.M."/>
            <person name="Besteiro S."/>
            <person name="Sicheritz-Ponten T."/>
            <person name="Noel C.J."/>
            <person name="Dacks J.B."/>
            <person name="Foster P.G."/>
            <person name="Simillion C."/>
            <person name="Van de Peer Y."/>
            <person name="Miranda-Saavedra D."/>
            <person name="Barton G.J."/>
            <person name="Westrop G.D."/>
            <person name="Mueller S."/>
            <person name="Dessi D."/>
            <person name="Fiori P.L."/>
            <person name="Ren Q."/>
            <person name="Paulsen I."/>
            <person name="Zhang H."/>
            <person name="Bastida-Corcuera F.D."/>
            <person name="Simoes-Barbosa A."/>
            <person name="Brown M.T."/>
            <person name="Hayes R.D."/>
            <person name="Mukherjee M."/>
            <person name="Okumura C.Y."/>
            <person name="Schneider R."/>
            <person name="Smith A.J."/>
            <person name="Vanacova S."/>
            <person name="Villalvazo M."/>
            <person name="Haas B.J."/>
            <person name="Pertea M."/>
            <person name="Feldblyum T.V."/>
            <person name="Utterback T.R."/>
            <person name="Shu C.L."/>
            <person name="Osoegawa K."/>
            <person name="de Jong P.J."/>
            <person name="Hrdy I."/>
            <person name="Horvathova L."/>
            <person name="Zubacova Z."/>
            <person name="Dolezal P."/>
            <person name="Malik S.B."/>
            <person name="Logsdon J.M. Jr."/>
            <person name="Henze K."/>
            <person name="Gupta A."/>
            <person name="Wang C.C."/>
            <person name="Dunne R.L."/>
            <person name="Upcroft J.A."/>
            <person name="Upcroft P."/>
            <person name="White O."/>
            <person name="Salzberg S.L."/>
            <person name="Tang P."/>
            <person name="Chiu C.-H."/>
            <person name="Lee Y.-S."/>
            <person name="Embley T.M."/>
            <person name="Coombs G.H."/>
            <person name="Mottram J.C."/>
            <person name="Tachezy J."/>
            <person name="Fraser-Liggett C.M."/>
            <person name="Johnson P.J."/>
        </authorList>
    </citation>
    <scope>NUCLEOTIDE SEQUENCE [LARGE SCALE GENOMIC DNA]</scope>
    <source>
        <strain evidence="3">G3</strain>
    </source>
</reference>
<evidence type="ECO:0000313" key="3">
    <source>
        <dbReference type="EMBL" id="EAX92978.1"/>
    </source>
</evidence>
<dbReference type="OrthoDB" id="10688172at2759"/>
<dbReference type="Proteomes" id="UP000001542">
    <property type="component" value="Unassembled WGS sequence"/>
</dbReference>
<feature type="region of interest" description="Disordered" evidence="2">
    <location>
        <begin position="1741"/>
        <end position="1764"/>
    </location>
</feature>
<gene>
    <name evidence="3" type="ORF">TVAG_042770</name>
</gene>
<protein>
    <submittedName>
        <fullName evidence="3">Uncharacterized protein</fullName>
    </submittedName>
</protein>
<feature type="coiled-coil region" evidence="1">
    <location>
        <begin position="729"/>
        <end position="797"/>
    </location>
</feature>
<evidence type="ECO:0000313" key="4">
    <source>
        <dbReference type="Proteomes" id="UP000001542"/>
    </source>
</evidence>
<keyword evidence="1" id="KW-0175">Coiled coil</keyword>
<feature type="coiled-coil region" evidence="1">
    <location>
        <begin position="1198"/>
        <end position="1352"/>
    </location>
</feature>
<proteinExistence type="predicted"/>
<evidence type="ECO:0000256" key="1">
    <source>
        <dbReference type="SAM" id="Coils"/>
    </source>
</evidence>
<feature type="compositionally biased region" description="Polar residues" evidence="2">
    <location>
        <begin position="971"/>
        <end position="995"/>
    </location>
</feature>
<evidence type="ECO:0000256" key="2">
    <source>
        <dbReference type="SAM" id="MobiDB-lite"/>
    </source>
</evidence>
<feature type="region of interest" description="Disordered" evidence="2">
    <location>
        <begin position="229"/>
        <end position="263"/>
    </location>
</feature>
<dbReference type="InParanoid" id="A2FQ39"/>
<dbReference type="VEuPathDB" id="TrichDB:TVAG_042770"/>
<reference evidence="3" key="1">
    <citation type="submission" date="2006-10" db="EMBL/GenBank/DDBJ databases">
        <authorList>
            <person name="Amadeo P."/>
            <person name="Zhao Q."/>
            <person name="Wortman J."/>
            <person name="Fraser-Liggett C."/>
            <person name="Carlton J."/>
        </authorList>
    </citation>
    <scope>NUCLEOTIDE SEQUENCE</scope>
    <source>
        <strain evidence="3">G3</strain>
    </source>
</reference>
<dbReference type="VEuPathDB" id="TrichDB:TVAGG3_1026060"/>
<keyword evidence="4" id="KW-1185">Reference proteome</keyword>
<dbReference type="KEGG" id="tva:4750693"/>
<organism evidence="3 4">
    <name type="scientific">Trichomonas vaginalis (strain ATCC PRA-98 / G3)</name>
    <dbReference type="NCBI Taxonomy" id="412133"/>
    <lineage>
        <taxon>Eukaryota</taxon>
        <taxon>Metamonada</taxon>
        <taxon>Parabasalia</taxon>
        <taxon>Trichomonadida</taxon>
        <taxon>Trichomonadidae</taxon>
        <taxon>Trichomonas</taxon>
    </lineage>
</organism>
<dbReference type="SMR" id="A2FQ39"/>
<feature type="region of interest" description="Disordered" evidence="2">
    <location>
        <begin position="966"/>
        <end position="1039"/>
    </location>
</feature>
<feature type="coiled-coil region" evidence="1">
    <location>
        <begin position="1047"/>
        <end position="1085"/>
    </location>
</feature>
<name>A2FQ39_TRIV3</name>
<feature type="coiled-coil region" evidence="1">
    <location>
        <begin position="321"/>
        <end position="393"/>
    </location>
</feature>
<dbReference type="PANTHER" id="PTHR23159:SF60">
    <property type="entry name" value="SPINDLE ASSEMBLY ABNORMAL PROTEIN 4"/>
    <property type="match status" value="1"/>
</dbReference>
<accession>A2FQ39</accession>
<sequence length="1764" mass="204612">MNSRFLPGRDKEVKQGLDTVRKLVPVENAQENSARIRESIPSNWIYNEKYVNNVWEDLEQYTKKNIQSAYAEQNPFKQIDDSASKIRQIIATFESQDEEFILNFMNILGESDDFSGSSFDSDAIFFEARSRLQDMIDQHVDFTVREGKLLESMVLWYKLQKNMKIDDSDQFTVDEMKKYDIKRLQDTLDELNRMKEARAEEATSLHHDIVSNLRDKVNEYQTQLTQKELQLSQMQQESSRNLKNKRRSSRTPTRALQTDDEFQDQQRKILELNSQVSKLKQALMEVSQNAKPVEEAQEILNKIPDPLQSEQPTIDLSVAKELDFENRIKSLNEQLKSVKDDYKNTREQFMKSKQNELLLEKKLDAAERQKKSLESQQNTLQKKLDQLEASFNERLENAKNTNPKSIKDDDNSASEIIKKYEAKIQAMNETNQSMIKSIEESYNTKLKAQMQTITNALNNGDAKSAFEETTRQLNIQLEKAKVDAEKVVSEMKQKTSEQLMTMSKHYENLLRKKTHDMEAIRNSVDSEIKNRLFEIRLEYDEKTNQKILQEQGKYQTEITELKNGLLKEIDILQNKLTDVTHQKDAYKSILINSDLLESEEEEDMDEDKTKTDDDVLQNSLLALKEREIEQKVSEKYQILLKTQQELLMDSKKWELEQARIFLENKYDDYLQDFRVKIADAVHKIYDESPHDNVVLEKLLISVLDLVDNDKKFDKPKSEKRPGNEPTIPVHEVERKMNELTQKVVELSSENEILRKFASSKSDSKDVMAKIEEQSKKIGELTKENLDLQKEINVLSSKVNAPVVSHAATSREFPKLKVIDKETQTLDYKPNVTIKTDKINTNQYPSLSITTSQLFNLNSNNDDFSMHAECLHCHNVFGFEPGDVQHKLAMSSIISCPICRKMMTLQDNFDDKNGLSNLLLDETNLDNVINIEENDKKPPIQISDELNNFSVPPTQREKVELQIDLSHENHQSSHSTARRQSTNEENVSSGRRSSLADSGEIVPETPLINEIPQNEKREENQKPNTEEIKPQKIENVPDPQLQKLVENNTVLQKKLMLAAQALKDMERQYNERVSFMENKINEMQKDFIRQNQLAIQASKELPPTQEGNEQKKYTVNKIYSHVREIKSVMNFDINMPNPPPKSQEQMIDIAENALFVMKEKIDDKTKPVTVKGDLNGLHQKMTNFSLEFAGIKGTFKQFVKKTNEKNKELADQLKDYLLKFTKQKSKEVENLQKEKERLNKDIERLNQTIKERERFMNSLRDELDKTRNENDDLREEIQSSLTEVQKLQLSRGEKSQLFKIMQETELDREKHIDLLTEDVVSAKKEVNKMQNNMQSLENQNIQLKDQIITEIENPKNVKSSRSDKMSKIEEETKLDFVPSFVVFSTKMKMNNGFALVSKNEMKNKNYFNSQPLLIQTEDDSNVVSAKIQTPKHTTIKVLTRPNQSLRITTAKTVSRPLKNVFPRPISPNIQSTRDDDVVQFDTLIPLTVDDTSSSVIAYVTHYVKQNVPKNDRNKSLLLPTPIDTSEAKTAIVSSRSKGSIIKPPETNQAPQTIVVEKPATNRSKSPNDREANLEKRIKQLERVISDKSNEICTCNDKIHELNVFVFKIKQEIIKIARQKKKSDMMLESSKRQLSKAMDHLVERDRHISDLKKIISDFRKIAESLKQEKQISSSRTTYSGRDDIVLLNSLSYAKMADNEMRSLERWNLRRKKILDEERDKLMRTLRAIRLLDETPIKQDLVTVTSQRSPSKEKRTTVTPNAKEMIK</sequence>
<feature type="compositionally biased region" description="Low complexity" evidence="2">
    <location>
        <begin position="229"/>
        <end position="241"/>
    </location>
</feature>
<dbReference type="RefSeq" id="XP_001305908.1">
    <property type="nucleotide sequence ID" value="XM_001305907.1"/>
</dbReference>
<feature type="compositionally biased region" description="Basic and acidic residues" evidence="2">
    <location>
        <begin position="1012"/>
        <end position="1031"/>
    </location>
</feature>
<dbReference type="EMBL" id="DS113937">
    <property type="protein sequence ID" value="EAX92978.1"/>
    <property type="molecule type" value="Genomic_DNA"/>
</dbReference>